<evidence type="ECO:0000313" key="3">
    <source>
        <dbReference type="EMBL" id="ADW19380.1"/>
    </source>
</evidence>
<dbReference type="PANTHER" id="PTHR36566">
    <property type="entry name" value="NICKEL INSERTION PROTEIN-RELATED"/>
    <property type="match status" value="1"/>
</dbReference>
<dbReference type="RefSeq" id="WP_015725904.1">
    <property type="nucleotide sequence ID" value="NC_014972.1"/>
</dbReference>
<dbReference type="Proteomes" id="UP000006365">
    <property type="component" value="Chromosome"/>
</dbReference>
<sequence>MLTAYLDCFSGVSGDMLLGALIDSGVPETVLHRVVAALHLDGVTLRVEHPIVQGFAATRVSVVCQHRHDAHHDHHPHRHLAEISALLHRADLSPRVRDTSLAVFTRLAEAEAAVHGTTLNRIHFHEVGAVDALVDIVGTVAGIEALNIGRLICSPLPLTRGWVNCAHGDIPLPGPAVCRLLEGAPVYGEHLEQELVTPTGAALVAELADDFGPMPPIRLTHTGYGAGSLQRADGRPNLLRLLLGQGVEVAEVQQVEVIETHVDDWNPEFWPHVSARLMAEGALDVCLIPMQMKKGRPGFLLRVIADPASRDALTTVLFSETSAIGLRMRREQRITLPRETVSVTTPWGELTAKKIVTPGGTVIAPEYEVCRQVAEAHRVPLREVYAAVERHSSPRQV</sequence>
<dbReference type="HAMAP" id="MF_01074">
    <property type="entry name" value="LarC"/>
    <property type="match status" value="1"/>
</dbReference>
<evidence type="ECO:0000256" key="1">
    <source>
        <dbReference type="ARBA" id="ARBA00022596"/>
    </source>
</evidence>
<reference evidence="3 4" key="1">
    <citation type="journal article" date="2011" name="Stand. Genomic Sci.">
        <title>Complete genome sequence of Desulfobulbus propionicus type strain (1pr3).</title>
        <authorList>
            <person name="Pagani I."/>
            <person name="Lapidus A."/>
            <person name="Nolan M."/>
            <person name="Lucas S."/>
            <person name="Hammon N."/>
            <person name="Deshpande S."/>
            <person name="Cheng J.F."/>
            <person name="Chertkov O."/>
            <person name="Davenport K."/>
            <person name="Tapia R."/>
            <person name="Han C."/>
            <person name="Goodwin L."/>
            <person name="Pitluck S."/>
            <person name="Liolios K."/>
            <person name="Mavromatis K."/>
            <person name="Ivanova N."/>
            <person name="Mikhailova N."/>
            <person name="Pati A."/>
            <person name="Chen A."/>
            <person name="Palaniappan K."/>
            <person name="Land M."/>
            <person name="Hauser L."/>
            <person name="Chang Y.J."/>
            <person name="Jeffries C.D."/>
            <person name="Detter J.C."/>
            <person name="Brambilla E."/>
            <person name="Kannan K.P."/>
            <person name="Djao O.D."/>
            <person name="Rohde M."/>
            <person name="Pukall R."/>
            <person name="Spring S."/>
            <person name="Goker M."/>
            <person name="Sikorski J."/>
            <person name="Woyke T."/>
            <person name="Bristow J."/>
            <person name="Eisen J.A."/>
            <person name="Markowitz V."/>
            <person name="Hugenholtz P."/>
            <person name="Kyrpides N.C."/>
            <person name="Klenk H.P."/>
        </authorList>
    </citation>
    <scope>NUCLEOTIDE SEQUENCE [LARGE SCALE GENOMIC DNA]</scope>
    <source>
        <strain evidence="4">ATCC 33891 / DSM 2032 / 1pr3</strain>
    </source>
</reference>
<dbReference type="PANTHER" id="PTHR36566:SF1">
    <property type="entry name" value="PYRIDINIUM-3,5-BISTHIOCARBOXYLIC ACID MONONUCLEOTIDE NICKEL INSERTION PROTEIN"/>
    <property type="match status" value="1"/>
</dbReference>
<dbReference type="AlphaFoldDB" id="A0A7U3YPY3"/>
<gene>
    <name evidence="3" type="ordered locus">Despr_3253</name>
</gene>
<name>A0A7U3YPY3_DESPD</name>
<accession>A0A7U3YPY3</accession>
<dbReference type="NCBIfam" id="TIGR00299">
    <property type="entry name" value="nickel pincer cofactor biosynthesis protein LarC"/>
    <property type="match status" value="1"/>
</dbReference>
<dbReference type="Gene3D" id="3.30.70.1380">
    <property type="entry name" value="Transcriptional regulatory protein pf0864 domain like"/>
    <property type="match status" value="1"/>
</dbReference>
<keyword evidence="2" id="KW-0456">Lyase</keyword>
<dbReference type="GO" id="GO:0016151">
    <property type="term" value="F:nickel cation binding"/>
    <property type="evidence" value="ECO:0007669"/>
    <property type="project" value="UniProtKB-UniRule"/>
</dbReference>
<keyword evidence="1 2" id="KW-0533">Nickel</keyword>
<dbReference type="Gene3D" id="3.10.20.300">
    <property type="entry name" value="mk0293 like domain"/>
    <property type="match status" value="1"/>
</dbReference>
<organism evidence="3 4">
    <name type="scientific">Desulfobulbus propionicus (strain ATCC 33891 / DSM 2032 / VKM B-1956 / 1pr3)</name>
    <dbReference type="NCBI Taxonomy" id="577650"/>
    <lineage>
        <taxon>Bacteria</taxon>
        <taxon>Pseudomonadati</taxon>
        <taxon>Thermodesulfobacteriota</taxon>
        <taxon>Desulfobulbia</taxon>
        <taxon>Desulfobulbales</taxon>
        <taxon>Desulfobulbaceae</taxon>
        <taxon>Desulfobulbus</taxon>
    </lineage>
</organism>
<proteinExistence type="inferred from homology"/>
<evidence type="ECO:0000313" key="4">
    <source>
        <dbReference type="Proteomes" id="UP000006365"/>
    </source>
</evidence>
<dbReference type="EMBL" id="CP002364">
    <property type="protein sequence ID" value="ADW19380.1"/>
    <property type="molecule type" value="Genomic_DNA"/>
</dbReference>
<protein>
    <recommendedName>
        <fullName evidence="2">Putative nickel insertion protein</fullName>
    </recommendedName>
</protein>
<dbReference type="KEGG" id="dpr:Despr_3253"/>
<comment type="similarity">
    <text evidence="2">Belongs to the LarC family.</text>
</comment>
<evidence type="ECO:0000256" key="2">
    <source>
        <dbReference type="HAMAP-Rule" id="MF_01074"/>
    </source>
</evidence>
<dbReference type="GO" id="GO:0016829">
    <property type="term" value="F:lyase activity"/>
    <property type="evidence" value="ECO:0007669"/>
    <property type="project" value="UniProtKB-UniRule"/>
</dbReference>
<dbReference type="InterPro" id="IPR002822">
    <property type="entry name" value="Ni_insertion"/>
</dbReference>
<keyword evidence="4" id="KW-1185">Reference proteome</keyword>
<dbReference type="Pfam" id="PF01969">
    <property type="entry name" value="Ni_insertion"/>
    <property type="match status" value="1"/>
</dbReference>